<keyword evidence="4" id="KW-0732">Signal</keyword>
<dbReference type="RefSeq" id="WP_120275066.1">
    <property type="nucleotide sequence ID" value="NZ_RAPN01000004.1"/>
</dbReference>
<evidence type="ECO:0000256" key="4">
    <source>
        <dbReference type="SAM" id="SignalP"/>
    </source>
</evidence>
<feature type="signal peptide" evidence="4">
    <location>
        <begin position="1"/>
        <end position="24"/>
    </location>
</feature>
<dbReference type="InterPro" id="IPR016032">
    <property type="entry name" value="Sig_transdc_resp-reg_C-effctor"/>
</dbReference>
<comment type="caution">
    <text evidence="6">The sequence shown here is derived from an EMBL/GenBank/DDBJ whole genome shotgun (WGS) entry which is preliminary data.</text>
</comment>
<dbReference type="SMART" id="SM00028">
    <property type="entry name" value="TPR"/>
    <property type="match status" value="7"/>
</dbReference>
<accession>A0A419VWB6</accession>
<evidence type="ECO:0000256" key="1">
    <source>
        <dbReference type="PROSITE-ProRule" id="PRU00339"/>
    </source>
</evidence>
<keyword evidence="1" id="KW-0802">TPR repeat</keyword>
<dbReference type="GO" id="GO:0006355">
    <property type="term" value="P:regulation of DNA-templated transcription"/>
    <property type="evidence" value="ECO:0007669"/>
    <property type="project" value="InterPro"/>
</dbReference>
<protein>
    <submittedName>
        <fullName evidence="6">Tetratricopeptide repeat protein</fullName>
    </submittedName>
</protein>
<dbReference type="EMBL" id="RAPN01000004">
    <property type="protein sequence ID" value="RKD86366.1"/>
    <property type="molecule type" value="Genomic_DNA"/>
</dbReference>
<dbReference type="InterPro" id="IPR019734">
    <property type="entry name" value="TPR_rpt"/>
</dbReference>
<keyword evidence="3" id="KW-0812">Transmembrane</keyword>
<feature type="transmembrane region" description="Helical" evidence="3">
    <location>
        <begin position="396"/>
        <end position="416"/>
    </location>
</feature>
<gene>
    <name evidence="6" type="ORF">BC643_4057</name>
</gene>
<keyword evidence="3" id="KW-1133">Transmembrane helix</keyword>
<dbReference type="InterPro" id="IPR011990">
    <property type="entry name" value="TPR-like_helical_dom_sf"/>
</dbReference>
<dbReference type="GO" id="GO:0003677">
    <property type="term" value="F:DNA binding"/>
    <property type="evidence" value="ECO:0007669"/>
    <property type="project" value="InterPro"/>
</dbReference>
<dbReference type="Proteomes" id="UP000283387">
    <property type="component" value="Unassembled WGS sequence"/>
</dbReference>
<dbReference type="OrthoDB" id="1523128at2"/>
<dbReference type="Pfam" id="PF13424">
    <property type="entry name" value="TPR_12"/>
    <property type="match status" value="1"/>
</dbReference>
<evidence type="ECO:0000256" key="3">
    <source>
        <dbReference type="SAM" id="Phobius"/>
    </source>
</evidence>
<dbReference type="SMART" id="SM00421">
    <property type="entry name" value="HTH_LUXR"/>
    <property type="match status" value="1"/>
</dbReference>
<feature type="coiled-coil region" evidence="2">
    <location>
        <begin position="430"/>
        <end position="457"/>
    </location>
</feature>
<dbReference type="SUPFAM" id="SSF48452">
    <property type="entry name" value="TPR-like"/>
    <property type="match status" value="2"/>
</dbReference>
<dbReference type="InterPro" id="IPR000792">
    <property type="entry name" value="Tscrpt_reg_LuxR_C"/>
</dbReference>
<evidence type="ECO:0000256" key="2">
    <source>
        <dbReference type="SAM" id="Coils"/>
    </source>
</evidence>
<keyword evidence="2" id="KW-0175">Coiled coil</keyword>
<organism evidence="6 7">
    <name type="scientific">Mangrovibacterium diazotrophicum</name>
    <dbReference type="NCBI Taxonomy" id="1261403"/>
    <lineage>
        <taxon>Bacteria</taxon>
        <taxon>Pseudomonadati</taxon>
        <taxon>Bacteroidota</taxon>
        <taxon>Bacteroidia</taxon>
        <taxon>Marinilabiliales</taxon>
        <taxon>Prolixibacteraceae</taxon>
        <taxon>Mangrovibacterium</taxon>
    </lineage>
</organism>
<dbReference type="SUPFAM" id="SSF46894">
    <property type="entry name" value="C-terminal effector domain of the bipartite response regulators"/>
    <property type="match status" value="1"/>
</dbReference>
<feature type="repeat" description="TPR" evidence="1">
    <location>
        <begin position="242"/>
        <end position="275"/>
    </location>
</feature>
<keyword evidence="3" id="KW-0472">Membrane</keyword>
<evidence type="ECO:0000313" key="7">
    <source>
        <dbReference type="Proteomes" id="UP000283387"/>
    </source>
</evidence>
<evidence type="ECO:0000313" key="6">
    <source>
        <dbReference type="EMBL" id="RKD86366.1"/>
    </source>
</evidence>
<feature type="domain" description="HTH luxR-type" evidence="5">
    <location>
        <begin position="530"/>
        <end position="587"/>
    </location>
</feature>
<dbReference type="AlphaFoldDB" id="A0A419VWB6"/>
<dbReference type="PANTHER" id="PTHR10098">
    <property type="entry name" value="RAPSYN-RELATED"/>
    <property type="match status" value="1"/>
</dbReference>
<keyword evidence="7" id="KW-1185">Reference proteome</keyword>
<evidence type="ECO:0000259" key="5">
    <source>
        <dbReference type="SMART" id="SM00421"/>
    </source>
</evidence>
<dbReference type="Gene3D" id="1.25.40.10">
    <property type="entry name" value="Tetratricopeptide repeat domain"/>
    <property type="match status" value="2"/>
</dbReference>
<feature type="repeat" description="TPR" evidence="1">
    <location>
        <begin position="122"/>
        <end position="155"/>
    </location>
</feature>
<dbReference type="Pfam" id="PF13181">
    <property type="entry name" value="TPR_8"/>
    <property type="match status" value="2"/>
</dbReference>
<proteinExistence type="predicted"/>
<sequence length="590" mass="68896">MRFHFVIRQSLLILFVLGSIAAFSQSTGNTAMGNEKQSGFVHMNELIKLYEQNRNSYPYKAIDYIKEAISIAELSGTDEIRCSVYNKLGNVYSDLGLNFLAMDAFYSSLKYAEGLDDPYAVPFCFIDIGNVYYTIDNNERSLEYYQKAIELLKSNNIKDGLAIPYNNIGLIKIKQHDYVSALKEFELSYTIRQEHGATSDMAHSNMLMSEAYLGLEQYNDAIAHLETAKALYEKAGDPKNQMITVSKMGEVYESEKDYPKAILLYQQALDYFETTNDYMWIVIENRNLAKVYQKTEQYNKAISHAEAALQSSRANHYSQYLVEILKILADTHYKNKQEDDAYYYHDMLINVSDSLQQVNDNLQFANLQFSVETLKHNIEKEQLENEINKRKAVRNYIILIFIFISLIFLSVLFRFLKKRKQERNRFLQKEKIAAVKLQEKEVENDELNKELEQRNKELTSKTMGIVKNAEFINSVIEELDDLVVNRETKAKIRSIIDKLSHNQKEDSWEEFEIRFTNVHQDFIEKLNQKHPDLSPNERRLCAFLRLNMTTKEISSITYQNSKSIDVARYRLRKKMQLSRETNLISYLSSF</sequence>
<name>A0A419VWB6_9BACT</name>
<feature type="chain" id="PRO_5019268088" evidence="4">
    <location>
        <begin position="25"/>
        <end position="590"/>
    </location>
</feature>
<reference evidence="6 7" key="1">
    <citation type="submission" date="2018-09" db="EMBL/GenBank/DDBJ databases">
        <title>Genomic Encyclopedia of Archaeal and Bacterial Type Strains, Phase II (KMG-II): from individual species to whole genera.</title>
        <authorList>
            <person name="Goeker M."/>
        </authorList>
    </citation>
    <scope>NUCLEOTIDE SEQUENCE [LARGE SCALE GENOMIC DNA]</scope>
    <source>
        <strain evidence="6 7">DSM 27148</strain>
    </source>
</reference>
<dbReference type="PROSITE" id="PS50005">
    <property type="entry name" value="TPR"/>
    <property type="match status" value="2"/>
</dbReference>